<dbReference type="InterPro" id="IPR007341">
    <property type="entry name" value="Transgly_assoc"/>
</dbReference>
<accession>A0A7L4URJ2</accession>
<keyword evidence="6 7" id="KW-0472">Membrane</keyword>
<evidence type="ECO:0000256" key="2">
    <source>
        <dbReference type="ARBA" id="ARBA00011006"/>
    </source>
</evidence>
<keyword evidence="4 7" id="KW-0812">Transmembrane</keyword>
<feature type="transmembrane region" description="Helical" evidence="7">
    <location>
        <begin position="57"/>
        <end position="79"/>
    </location>
</feature>
<comment type="similarity">
    <text evidence="2">Belongs to the UPF0410 family.</text>
</comment>
<dbReference type="Proteomes" id="UP000251835">
    <property type="component" value="Unassembled WGS sequence"/>
</dbReference>
<dbReference type="GO" id="GO:0005886">
    <property type="term" value="C:plasma membrane"/>
    <property type="evidence" value="ECO:0007669"/>
    <property type="project" value="UniProtKB-SubCell"/>
</dbReference>
<organism evidence="8 9">
    <name type="scientific">Balneicella halophila</name>
    <dbReference type="NCBI Taxonomy" id="1537566"/>
    <lineage>
        <taxon>Bacteria</taxon>
        <taxon>Pseudomonadati</taxon>
        <taxon>Bacteroidota</taxon>
        <taxon>Bacteroidia</taxon>
        <taxon>Bacteroidales</taxon>
        <taxon>Balneicellaceae</taxon>
        <taxon>Balneicella</taxon>
    </lineage>
</organism>
<name>A0A7L4URJ2_BALHA</name>
<evidence type="ECO:0000256" key="4">
    <source>
        <dbReference type="ARBA" id="ARBA00022692"/>
    </source>
</evidence>
<sequence>MELIGAIIIGAIAGWLGSLIFKGSGLGLLWNIIIGILGGAVGSWLFGVLGVSLGSGWVPAIITGAIGAIVILAIINLLFGVKKR</sequence>
<evidence type="ECO:0000313" key="9">
    <source>
        <dbReference type="Proteomes" id="UP000251835"/>
    </source>
</evidence>
<keyword evidence="5 7" id="KW-1133">Transmembrane helix</keyword>
<evidence type="ECO:0000256" key="3">
    <source>
        <dbReference type="ARBA" id="ARBA00022475"/>
    </source>
</evidence>
<comment type="caution">
    <text evidence="8">The sequence shown here is derived from an EMBL/GenBank/DDBJ whole genome shotgun (WGS) entry which is preliminary data.</text>
</comment>
<evidence type="ECO:0000256" key="7">
    <source>
        <dbReference type="SAM" id="Phobius"/>
    </source>
</evidence>
<proteinExistence type="inferred from homology"/>
<gene>
    <name evidence="8" type="ORF">C7377_0137</name>
</gene>
<protein>
    <submittedName>
        <fullName evidence="8">Transglycosylase associated protein</fullName>
    </submittedName>
</protein>
<dbReference type="PANTHER" id="PTHR33884:SF3">
    <property type="entry name" value="UPF0410 PROTEIN YMGE"/>
    <property type="match status" value="1"/>
</dbReference>
<evidence type="ECO:0000256" key="1">
    <source>
        <dbReference type="ARBA" id="ARBA00004651"/>
    </source>
</evidence>
<dbReference type="PANTHER" id="PTHR33884">
    <property type="entry name" value="UPF0410 PROTEIN YMGE"/>
    <property type="match status" value="1"/>
</dbReference>
<evidence type="ECO:0000256" key="5">
    <source>
        <dbReference type="ARBA" id="ARBA00022989"/>
    </source>
</evidence>
<feature type="transmembrane region" description="Helical" evidence="7">
    <location>
        <begin position="28"/>
        <end position="51"/>
    </location>
</feature>
<keyword evidence="9" id="KW-1185">Reference proteome</keyword>
<dbReference type="EMBL" id="QENZ01000003">
    <property type="protein sequence ID" value="PVX51847.1"/>
    <property type="molecule type" value="Genomic_DNA"/>
</dbReference>
<evidence type="ECO:0000313" key="8">
    <source>
        <dbReference type="EMBL" id="PVX51847.1"/>
    </source>
</evidence>
<dbReference type="RefSeq" id="WP_116495421.1">
    <property type="nucleotide sequence ID" value="NZ_QENZ01000003.1"/>
</dbReference>
<evidence type="ECO:0000256" key="6">
    <source>
        <dbReference type="ARBA" id="ARBA00023136"/>
    </source>
</evidence>
<dbReference type="Pfam" id="PF04226">
    <property type="entry name" value="Transgly_assoc"/>
    <property type="match status" value="1"/>
</dbReference>
<feature type="transmembrane region" description="Helical" evidence="7">
    <location>
        <begin position="6"/>
        <end position="21"/>
    </location>
</feature>
<comment type="subcellular location">
    <subcellularLocation>
        <location evidence="1">Cell membrane</location>
        <topology evidence="1">Multi-pass membrane protein</topology>
    </subcellularLocation>
</comment>
<keyword evidence="3" id="KW-1003">Cell membrane</keyword>
<reference evidence="8 9" key="1">
    <citation type="submission" date="2018-05" db="EMBL/GenBank/DDBJ databases">
        <title>Genomic Encyclopedia of Type Strains, Phase IV (KMG-IV): sequencing the most valuable type-strain genomes for metagenomic binning, comparative biology and taxonomic classification.</title>
        <authorList>
            <person name="Goeker M."/>
        </authorList>
    </citation>
    <scope>NUCLEOTIDE SEQUENCE [LARGE SCALE GENOMIC DNA]</scope>
    <source>
        <strain evidence="8 9">DSM 28579</strain>
    </source>
</reference>
<dbReference type="AlphaFoldDB" id="A0A7L4URJ2"/>